<evidence type="ECO:0000313" key="1">
    <source>
        <dbReference type="EMBL" id="KAJ2981487.1"/>
    </source>
</evidence>
<keyword evidence="2" id="KW-1185">Reference proteome</keyword>
<name>A0ACC1NQ91_9PEZI</name>
<accession>A0ACC1NQ91</accession>
<gene>
    <name evidence="1" type="ORF">NUW58_g6677</name>
</gene>
<organism evidence="1 2">
    <name type="scientific">Xylaria curta</name>
    <dbReference type="NCBI Taxonomy" id="42375"/>
    <lineage>
        <taxon>Eukaryota</taxon>
        <taxon>Fungi</taxon>
        <taxon>Dikarya</taxon>
        <taxon>Ascomycota</taxon>
        <taxon>Pezizomycotina</taxon>
        <taxon>Sordariomycetes</taxon>
        <taxon>Xylariomycetidae</taxon>
        <taxon>Xylariales</taxon>
        <taxon>Xylariaceae</taxon>
        <taxon>Xylaria</taxon>
    </lineage>
</organism>
<protein>
    <submittedName>
        <fullName evidence="1">Uncharacterized protein</fullName>
    </submittedName>
</protein>
<comment type="caution">
    <text evidence="1">The sequence shown here is derived from an EMBL/GenBank/DDBJ whole genome shotgun (WGS) entry which is preliminary data.</text>
</comment>
<dbReference type="EMBL" id="JAPDGR010001558">
    <property type="protein sequence ID" value="KAJ2981487.1"/>
    <property type="molecule type" value="Genomic_DNA"/>
</dbReference>
<proteinExistence type="predicted"/>
<dbReference type="Proteomes" id="UP001143856">
    <property type="component" value="Unassembled WGS sequence"/>
</dbReference>
<reference evidence="1" key="1">
    <citation type="submission" date="2022-10" db="EMBL/GenBank/DDBJ databases">
        <title>Genome Sequence of Xylaria curta.</title>
        <authorList>
            <person name="Buettner E."/>
        </authorList>
    </citation>
    <scope>NUCLEOTIDE SEQUENCE</scope>
    <source>
        <strain evidence="1">Babe10</strain>
    </source>
</reference>
<evidence type="ECO:0000313" key="2">
    <source>
        <dbReference type="Proteomes" id="UP001143856"/>
    </source>
</evidence>
<sequence length="478" mass="54541">MIERPARIKLFIDADVCDADLPLALVRQDETDSSMPWVLRKTEAPHMPLMCFEGWSYSTVKQFEESQWSFLTPSFDAAERKNVPHYRFSPKTILPFKVSGGGDVWEGGFGRVRKVEIHPGHRNFNTKVSCSYFAVKTLKDSRDEEVFKREVATLSRLSGNTHPHLISLLGTYEKDGLYSLIFPWAEADLLRYWKEKRNLKPNETLIWIAEQCQGIAEGLAYIHRLETTSGKSLLHPNSFSMLMQGVGETKDATQGKDTTPSFCLFGMHGDIKPQNILWFPHSNNPTHKGRGLLTITDFGFAEFSSTENVNKTRRGYVAFSPTYCPPELELDSDFVSSSCDIWSLGCVYLEFIAWWLGGRRLISEFSKRRLEQNPLSTEWKGMTYKSDTFFELARNGIAGELDANVKESVSKFIGQLKSHPRSNNFVRRFLDMVKDHMLVVEKSTDRGTGARRKTSGNIARVLEDMRNDQDWVSQLAET</sequence>